<dbReference type="EMBL" id="JADBGF010000001">
    <property type="protein sequence ID" value="MBE1597140.1"/>
    <property type="molecule type" value="Genomic_DNA"/>
</dbReference>
<dbReference type="RefSeq" id="WP_046916297.1">
    <property type="nucleotide sequence ID" value="NZ_JADBGF010000001.1"/>
</dbReference>
<dbReference type="Proteomes" id="UP000629287">
    <property type="component" value="Unassembled WGS sequence"/>
</dbReference>
<protein>
    <submittedName>
        <fullName evidence="1">Uncharacterized protein</fullName>
    </submittedName>
</protein>
<dbReference type="GeneID" id="86827845"/>
<name>A0A8I0TPT0_9ACTN</name>
<evidence type="ECO:0000313" key="1">
    <source>
        <dbReference type="EMBL" id="MBE1597140.1"/>
    </source>
</evidence>
<gene>
    <name evidence="1" type="ORF">H4687_003269</name>
</gene>
<reference evidence="1 2" key="1">
    <citation type="submission" date="2020-10" db="EMBL/GenBank/DDBJ databases">
        <title>Sequencing the genomes of 1000 actinobacteria strains.</title>
        <authorList>
            <person name="Klenk H.-P."/>
        </authorList>
    </citation>
    <scope>NUCLEOTIDE SEQUENCE [LARGE SCALE GENOMIC DNA]</scope>
    <source>
        <strain evidence="1 2">DSM 41803</strain>
    </source>
</reference>
<evidence type="ECO:0000313" key="2">
    <source>
        <dbReference type="Proteomes" id="UP000629287"/>
    </source>
</evidence>
<comment type="caution">
    <text evidence="1">The sequence shown here is derived from an EMBL/GenBank/DDBJ whole genome shotgun (WGS) entry which is preliminary data.</text>
</comment>
<accession>A0A8I0TPT0</accession>
<keyword evidence="2" id="KW-1185">Reference proteome</keyword>
<organism evidence="1 2">
    <name type="scientific">Streptomyces stelliscabiei</name>
    <dbReference type="NCBI Taxonomy" id="146820"/>
    <lineage>
        <taxon>Bacteria</taxon>
        <taxon>Bacillati</taxon>
        <taxon>Actinomycetota</taxon>
        <taxon>Actinomycetes</taxon>
        <taxon>Kitasatosporales</taxon>
        <taxon>Streptomycetaceae</taxon>
        <taxon>Streptomyces</taxon>
    </lineage>
</organism>
<proteinExistence type="predicted"/>
<dbReference type="AlphaFoldDB" id="A0A8I0TPT0"/>
<sequence length="80" mass="8966">MTETTAPIPLDADGEELVDSAEYIDRHGDTWRYLGGIEELRHVKRADEDTPDPNCGRWCEDATAVARDFGPMTKVTEATR</sequence>